<reference evidence="4 5" key="1">
    <citation type="submission" date="2005-10" db="EMBL/GenBank/DDBJ databases">
        <title>Complete sequence of plasmid of Geobacter metallireducens GS-15.</title>
        <authorList>
            <consortium name="US DOE Joint Genome Institute"/>
            <person name="Copeland A."/>
            <person name="Lucas S."/>
            <person name="Lapidus A."/>
            <person name="Barry K."/>
            <person name="Detter J.C."/>
            <person name="Glavina T."/>
            <person name="Hammon N."/>
            <person name="Israni S."/>
            <person name="Pitluck S."/>
            <person name="Di Bartolo G."/>
            <person name="Chain P."/>
            <person name="Schmutz J."/>
            <person name="Larimer F."/>
            <person name="Land M."/>
            <person name="Kyrpides N."/>
            <person name="Ivanova N."/>
            <person name="Richardson P."/>
        </authorList>
    </citation>
    <scope>NUCLEOTIDE SEQUENCE [LARGE SCALE GENOMIC DNA]</scope>
    <source>
        <strain evidence="5">ATCC 53774 / DSM 7210 / GS-15</strain>
        <plasmid evidence="5">pGS-15</plasmid>
    </source>
</reference>
<keyword evidence="3" id="KW-0732">Signal</keyword>
<feature type="chain" id="PRO_5004222965" evidence="3">
    <location>
        <begin position="21"/>
        <end position="239"/>
    </location>
</feature>
<feature type="coiled-coil region" evidence="1">
    <location>
        <begin position="41"/>
        <end position="68"/>
    </location>
</feature>
<dbReference type="InterPro" id="IPR014147">
    <property type="entry name" value="T4SS_TrbJ"/>
</dbReference>
<evidence type="ECO:0000256" key="1">
    <source>
        <dbReference type="SAM" id="Coils"/>
    </source>
</evidence>
<feature type="compositionally biased region" description="Basic and acidic residues" evidence="2">
    <location>
        <begin position="213"/>
        <end position="239"/>
    </location>
</feature>
<dbReference type="AlphaFoldDB" id="Q39PP7"/>
<accession>Q39PP7</accession>
<dbReference type="EMBL" id="CP000149">
    <property type="protein sequence ID" value="ABB33777.1"/>
    <property type="molecule type" value="Genomic_DNA"/>
</dbReference>
<dbReference type="NCBIfam" id="TIGR02780">
    <property type="entry name" value="TrbJ_Ti"/>
    <property type="match status" value="1"/>
</dbReference>
<evidence type="ECO:0000313" key="4">
    <source>
        <dbReference type="EMBL" id="ABB33777.1"/>
    </source>
</evidence>
<dbReference type="SUPFAM" id="SSF101082">
    <property type="entry name" value="Typo IV secretion system protein TraC"/>
    <property type="match status" value="1"/>
</dbReference>
<keyword evidence="5" id="KW-1185">Reference proteome</keyword>
<gene>
    <name evidence="4" type="ordered locus">Gmet_A3572</name>
</gene>
<name>Q39PP7_GEOMG</name>
<sequence length="239" mass="26124">MKKALIVTVLILSMSAQAHATIPVLDYTNWAQNLFSYVQQVATAINTAEQLATQYQQLEVAIRQARQLNSDQIRGRIMNGIRQLAEIQQKTRGITYDYGRTEGAFDQYYPDMAAYNGMSGKDYAAQAAKANQQLQNSVRDAMLAQGLISNAATDQDALNALVAASNSADGQLAAAQAGNQISAMVAQQLIQLQQIMATSAREQSSYMAAQAAEKAKPLKKGDLPKGDDRNMLDYLRKKK</sequence>
<feature type="signal peptide" evidence="3">
    <location>
        <begin position="1"/>
        <end position="20"/>
    </location>
</feature>
<geneLocation type="plasmid" evidence="5">
    <name>pGS-15</name>
</geneLocation>
<dbReference type="eggNOG" id="COG5314">
    <property type="taxonomic scope" value="Bacteria"/>
</dbReference>
<organism evidence="4 5">
    <name type="scientific">Geobacter metallireducens (strain ATCC 53774 / DSM 7210 / GS-15)</name>
    <dbReference type="NCBI Taxonomy" id="269799"/>
    <lineage>
        <taxon>Bacteria</taxon>
        <taxon>Pseudomonadati</taxon>
        <taxon>Thermodesulfobacteriota</taxon>
        <taxon>Desulfuromonadia</taxon>
        <taxon>Geobacterales</taxon>
        <taxon>Geobacteraceae</taxon>
        <taxon>Geobacter</taxon>
    </lineage>
</organism>
<dbReference type="HOGENOM" id="CLU_1159763_0_0_7"/>
<proteinExistence type="predicted"/>
<protein>
    <submittedName>
        <fullName evidence="4">Conjugal transfer entry/exclusion protein TrbJ</fullName>
    </submittedName>
</protein>
<dbReference type="RefSeq" id="WP_004514721.1">
    <property type="nucleotide sequence ID" value="NC_007515.1"/>
</dbReference>
<keyword evidence="1" id="KW-0175">Coiled coil</keyword>
<feature type="region of interest" description="Disordered" evidence="2">
    <location>
        <begin position="206"/>
        <end position="239"/>
    </location>
</feature>
<dbReference type="KEGG" id="gme:Gmet_A3572"/>
<evidence type="ECO:0000313" key="5">
    <source>
        <dbReference type="Proteomes" id="UP000007073"/>
    </source>
</evidence>
<evidence type="ECO:0000256" key="3">
    <source>
        <dbReference type="SAM" id="SignalP"/>
    </source>
</evidence>
<keyword evidence="4" id="KW-0614">Plasmid</keyword>
<reference evidence="4 5" key="2">
    <citation type="journal article" date="2009" name="BMC Microbiol.">
        <title>The genome sequence of Geobacter metallireducens: features of metabolism, physiology and regulation common and dissimilar to Geobacter sulfurreducens.</title>
        <authorList>
            <person name="Aklujkar M."/>
            <person name="Krushkal J."/>
            <person name="DiBartolo G."/>
            <person name="Lapidus A."/>
            <person name="Land M.L."/>
            <person name="Lovley D.R."/>
        </authorList>
    </citation>
    <scope>NUCLEOTIDE SEQUENCE [LARGE SCALE GENOMIC DNA]</scope>
    <source>
        <strain evidence="5">ATCC 53774 / DSM 7210 / GS-15</strain>
        <plasmid evidence="5">pGS-15</plasmid>
    </source>
</reference>
<dbReference type="Proteomes" id="UP000007073">
    <property type="component" value="Plasmid unnamed"/>
</dbReference>
<evidence type="ECO:0000256" key="2">
    <source>
        <dbReference type="SAM" id="MobiDB-lite"/>
    </source>
</evidence>